<reference evidence="1" key="1">
    <citation type="submission" date="2018-02" db="EMBL/GenBank/DDBJ databases">
        <title>Rhizophora mucronata_Transcriptome.</title>
        <authorList>
            <person name="Meera S.P."/>
            <person name="Sreeshan A."/>
            <person name="Augustine A."/>
        </authorList>
    </citation>
    <scope>NUCLEOTIDE SEQUENCE</scope>
    <source>
        <tissue evidence="1">Leaf</tissue>
    </source>
</reference>
<sequence>MRLEAHIGSMNFNARLIWIWTLSP</sequence>
<accession>A0A2P2NAV4</accession>
<organism evidence="1">
    <name type="scientific">Rhizophora mucronata</name>
    <name type="common">Asiatic mangrove</name>
    <dbReference type="NCBI Taxonomy" id="61149"/>
    <lineage>
        <taxon>Eukaryota</taxon>
        <taxon>Viridiplantae</taxon>
        <taxon>Streptophyta</taxon>
        <taxon>Embryophyta</taxon>
        <taxon>Tracheophyta</taxon>
        <taxon>Spermatophyta</taxon>
        <taxon>Magnoliopsida</taxon>
        <taxon>eudicotyledons</taxon>
        <taxon>Gunneridae</taxon>
        <taxon>Pentapetalae</taxon>
        <taxon>rosids</taxon>
        <taxon>fabids</taxon>
        <taxon>Malpighiales</taxon>
        <taxon>Rhizophoraceae</taxon>
        <taxon>Rhizophora</taxon>
    </lineage>
</organism>
<evidence type="ECO:0000313" key="1">
    <source>
        <dbReference type="EMBL" id="MBX39616.1"/>
    </source>
</evidence>
<protein>
    <submittedName>
        <fullName evidence="1">Uncharacterized protein</fullName>
    </submittedName>
</protein>
<dbReference type="AlphaFoldDB" id="A0A2P2NAV4"/>
<proteinExistence type="predicted"/>
<dbReference type="EMBL" id="GGEC01059132">
    <property type="protein sequence ID" value="MBX39616.1"/>
    <property type="molecule type" value="Transcribed_RNA"/>
</dbReference>
<name>A0A2P2NAV4_RHIMU</name>